<name>A0A5N5QBY0_9AGAM</name>
<feature type="chain" id="PRO_5024417451" evidence="2">
    <location>
        <begin position="24"/>
        <end position="366"/>
    </location>
</feature>
<dbReference type="PANTHER" id="PTHR11474">
    <property type="entry name" value="TYROSINASE FAMILY MEMBER"/>
    <property type="match status" value="1"/>
</dbReference>
<evidence type="ECO:0000313" key="5">
    <source>
        <dbReference type="Proteomes" id="UP000383932"/>
    </source>
</evidence>
<keyword evidence="5" id="KW-1185">Reference proteome</keyword>
<gene>
    <name evidence="4" type="ORF">CTheo_7385</name>
</gene>
<comment type="caution">
    <text evidence="4">The sequence shown here is derived from an EMBL/GenBank/DDBJ whole genome shotgun (WGS) entry which is preliminary data.</text>
</comment>
<dbReference type="Proteomes" id="UP000383932">
    <property type="component" value="Unassembled WGS sequence"/>
</dbReference>
<dbReference type="OrthoDB" id="6132182at2759"/>
<keyword evidence="1" id="KW-0479">Metal-binding</keyword>
<dbReference type="PRINTS" id="PR00092">
    <property type="entry name" value="TYROSINASE"/>
</dbReference>
<evidence type="ECO:0000313" key="4">
    <source>
        <dbReference type="EMBL" id="KAB5589174.1"/>
    </source>
</evidence>
<accession>A0A5N5QBY0</accession>
<sequence>MRVGNVILTTLATFLSSGTISLAIPTPNGWSPHSNSSTLKNGACLKPAQRREWRTLSKAEQKEFVDAIKCMRGLPHDPKLTPTGGTPGLPPVNTSSSLYDDFVYTHMDASIPAHYNALFLPFHRWIIDAFRKALTEKCGYPGEIPYWNWTLDVGNYSASPVFGSDKDSGLGTIGNPQANFTVTDGTIASDIRPYPNPHMIQRPYTEHPYRNANATIRAFRNPELSVSEILNSKVVDGIIAGSDGNFTDFLTVLQGPTEQGVHGAGHAVVGGDMTSEFWSPNDPLFFLHHTMIDCIWAKWQDRSLANTWAFGGGLNQNQTADFAFPFGVGPPANLASMVPTVGMTRPVAVWEVMSTRSEYLCYECAW</sequence>
<reference evidence="4 5" key="1">
    <citation type="journal article" date="2019" name="Fungal Biol. Biotechnol.">
        <title>Draft genome sequence of fastidious pathogen Ceratobasidium theobromae, which causes vascular-streak dieback in Theobroma cacao.</title>
        <authorList>
            <person name="Ali S.S."/>
            <person name="Asman A."/>
            <person name="Shao J."/>
            <person name="Firmansyah A.P."/>
            <person name="Susilo A.W."/>
            <person name="Rosmana A."/>
            <person name="McMahon P."/>
            <person name="Junaid M."/>
            <person name="Guest D."/>
            <person name="Kheng T.Y."/>
            <person name="Meinhardt L.W."/>
            <person name="Bailey B.A."/>
        </authorList>
    </citation>
    <scope>NUCLEOTIDE SEQUENCE [LARGE SCALE GENOMIC DNA]</scope>
    <source>
        <strain evidence="4 5">CT2</strain>
    </source>
</reference>
<evidence type="ECO:0000256" key="1">
    <source>
        <dbReference type="ARBA" id="ARBA00022723"/>
    </source>
</evidence>
<dbReference type="EMBL" id="SSOP01000307">
    <property type="protein sequence ID" value="KAB5589174.1"/>
    <property type="molecule type" value="Genomic_DNA"/>
</dbReference>
<dbReference type="Pfam" id="PF00264">
    <property type="entry name" value="Tyrosinase"/>
    <property type="match status" value="1"/>
</dbReference>
<dbReference type="PROSITE" id="PS00498">
    <property type="entry name" value="TYROSINASE_2"/>
    <property type="match status" value="1"/>
</dbReference>
<feature type="domain" description="Tyrosinase copper-binding" evidence="3">
    <location>
        <begin position="282"/>
        <end position="293"/>
    </location>
</feature>
<feature type="signal peptide" evidence="2">
    <location>
        <begin position="1"/>
        <end position="23"/>
    </location>
</feature>
<evidence type="ECO:0000259" key="3">
    <source>
        <dbReference type="PROSITE" id="PS00498"/>
    </source>
</evidence>
<evidence type="ECO:0000256" key="2">
    <source>
        <dbReference type="SAM" id="SignalP"/>
    </source>
</evidence>
<keyword evidence="2" id="KW-0732">Signal</keyword>
<dbReference type="InterPro" id="IPR008922">
    <property type="entry name" value="Di-copper_centre_dom_sf"/>
</dbReference>
<proteinExistence type="predicted"/>
<dbReference type="AlphaFoldDB" id="A0A5N5QBY0"/>
<dbReference type="InterPro" id="IPR002227">
    <property type="entry name" value="Tyrosinase_Cu-bd"/>
</dbReference>
<dbReference type="PANTHER" id="PTHR11474:SF127">
    <property type="entry name" value="TYROSINASE COPPER-BINDING DOMAIN-CONTAINING PROTEIN"/>
    <property type="match status" value="1"/>
</dbReference>
<dbReference type="GO" id="GO:0046872">
    <property type="term" value="F:metal ion binding"/>
    <property type="evidence" value="ECO:0007669"/>
    <property type="project" value="UniProtKB-KW"/>
</dbReference>
<dbReference type="Gene3D" id="1.10.1280.10">
    <property type="entry name" value="Di-copper center containing domain from catechol oxidase"/>
    <property type="match status" value="1"/>
</dbReference>
<dbReference type="GO" id="GO:0016491">
    <property type="term" value="F:oxidoreductase activity"/>
    <property type="evidence" value="ECO:0007669"/>
    <property type="project" value="InterPro"/>
</dbReference>
<organism evidence="4 5">
    <name type="scientific">Ceratobasidium theobromae</name>
    <dbReference type="NCBI Taxonomy" id="1582974"/>
    <lineage>
        <taxon>Eukaryota</taxon>
        <taxon>Fungi</taxon>
        <taxon>Dikarya</taxon>
        <taxon>Basidiomycota</taxon>
        <taxon>Agaricomycotina</taxon>
        <taxon>Agaricomycetes</taxon>
        <taxon>Cantharellales</taxon>
        <taxon>Ceratobasidiaceae</taxon>
        <taxon>Ceratobasidium</taxon>
    </lineage>
</organism>
<protein>
    <submittedName>
        <fullName evidence="4">Tyrosinase tyrosinase: common central domain containing protein</fullName>
    </submittedName>
</protein>
<dbReference type="SUPFAM" id="SSF48056">
    <property type="entry name" value="Di-copper centre-containing domain"/>
    <property type="match status" value="1"/>
</dbReference>
<dbReference type="InterPro" id="IPR050316">
    <property type="entry name" value="Tyrosinase/Hemocyanin"/>
</dbReference>